<keyword evidence="2" id="KW-0539">Nucleus</keyword>
<evidence type="ECO:0000256" key="2">
    <source>
        <dbReference type="ARBA" id="ARBA00023242"/>
    </source>
</evidence>
<dbReference type="SMART" id="SM00906">
    <property type="entry name" value="Fungal_trans"/>
    <property type="match status" value="1"/>
</dbReference>
<evidence type="ECO:0000256" key="3">
    <source>
        <dbReference type="SAM" id="MobiDB-lite"/>
    </source>
</evidence>
<dbReference type="SUPFAM" id="SSF57701">
    <property type="entry name" value="Zn2/Cys6 DNA-binding domain"/>
    <property type="match status" value="1"/>
</dbReference>
<dbReference type="CDD" id="cd12148">
    <property type="entry name" value="fungal_TF_MHR"/>
    <property type="match status" value="1"/>
</dbReference>
<dbReference type="GO" id="GO:0003677">
    <property type="term" value="F:DNA binding"/>
    <property type="evidence" value="ECO:0007669"/>
    <property type="project" value="InterPro"/>
</dbReference>
<reference evidence="5" key="1">
    <citation type="submission" date="2023-06" db="EMBL/GenBank/DDBJ databases">
        <title>Conoideocrella luteorostrata (Hypocreales: Clavicipitaceae), a potential biocontrol fungus for elongate hemlock scale in United States Christmas tree production areas.</title>
        <authorList>
            <person name="Barrett H."/>
            <person name="Lovett B."/>
            <person name="Macias A.M."/>
            <person name="Stajich J.E."/>
            <person name="Kasson M.T."/>
        </authorList>
    </citation>
    <scope>NUCLEOTIDE SEQUENCE</scope>
    <source>
        <strain evidence="5">ARSEF 14590</strain>
    </source>
</reference>
<dbReference type="InterPro" id="IPR050987">
    <property type="entry name" value="AtrR-like"/>
</dbReference>
<organism evidence="5 6">
    <name type="scientific">Conoideocrella luteorostrata</name>
    <dbReference type="NCBI Taxonomy" id="1105319"/>
    <lineage>
        <taxon>Eukaryota</taxon>
        <taxon>Fungi</taxon>
        <taxon>Dikarya</taxon>
        <taxon>Ascomycota</taxon>
        <taxon>Pezizomycotina</taxon>
        <taxon>Sordariomycetes</taxon>
        <taxon>Hypocreomycetidae</taxon>
        <taxon>Hypocreales</taxon>
        <taxon>Clavicipitaceae</taxon>
        <taxon>Conoideocrella</taxon>
    </lineage>
</organism>
<keyword evidence="6" id="KW-1185">Reference proteome</keyword>
<dbReference type="EMBL" id="JASWJB010000324">
    <property type="protein sequence ID" value="KAK2591578.1"/>
    <property type="molecule type" value="Genomic_DNA"/>
</dbReference>
<evidence type="ECO:0000259" key="4">
    <source>
        <dbReference type="PROSITE" id="PS50048"/>
    </source>
</evidence>
<evidence type="ECO:0000313" key="5">
    <source>
        <dbReference type="EMBL" id="KAK2591578.1"/>
    </source>
</evidence>
<dbReference type="CDD" id="cd00067">
    <property type="entry name" value="GAL4"/>
    <property type="match status" value="1"/>
</dbReference>
<dbReference type="Proteomes" id="UP001251528">
    <property type="component" value="Unassembled WGS sequence"/>
</dbReference>
<evidence type="ECO:0000256" key="1">
    <source>
        <dbReference type="ARBA" id="ARBA00022723"/>
    </source>
</evidence>
<dbReference type="PROSITE" id="PS00463">
    <property type="entry name" value="ZN2_CY6_FUNGAL_1"/>
    <property type="match status" value="1"/>
</dbReference>
<dbReference type="GO" id="GO:0008270">
    <property type="term" value="F:zinc ion binding"/>
    <property type="evidence" value="ECO:0007669"/>
    <property type="project" value="InterPro"/>
</dbReference>
<dbReference type="GO" id="GO:0000981">
    <property type="term" value="F:DNA-binding transcription factor activity, RNA polymerase II-specific"/>
    <property type="evidence" value="ECO:0007669"/>
    <property type="project" value="InterPro"/>
</dbReference>
<dbReference type="AlphaFoldDB" id="A0AAJ0CEG2"/>
<feature type="region of interest" description="Disordered" evidence="3">
    <location>
        <begin position="1"/>
        <end position="25"/>
    </location>
</feature>
<dbReference type="InterPro" id="IPR036864">
    <property type="entry name" value="Zn2-C6_fun-type_DNA-bd_sf"/>
</dbReference>
<proteinExistence type="predicted"/>
<dbReference type="GO" id="GO:0006351">
    <property type="term" value="P:DNA-templated transcription"/>
    <property type="evidence" value="ECO:0007669"/>
    <property type="project" value="InterPro"/>
</dbReference>
<gene>
    <name evidence="5" type="ORF">QQS21_010729</name>
</gene>
<dbReference type="InterPro" id="IPR001138">
    <property type="entry name" value="Zn2Cys6_DnaBD"/>
</dbReference>
<comment type="caution">
    <text evidence="5">The sequence shown here is derived from an EMBL/GenBank/DDBJ whole genome shotgun (WGS) entry which is preliminary data.</text>
</comment>
<dbReference type="PROSITE" id="PS50048">
    <property type="entry name" value="ZN2_CY6_FUNGAL_2"/>
    <property type="match status" value="1"/>
</dbReference>
<keyword evidence="1" id="KW-0479">Metal-binding</keyword>
<name>A0AAJ0CEG2_9HYPO</name>
<dbReference type="Gene3D" id="4.10.240.10">
    <property type="entry name" value="Zn(2)-C6 fungal-type DNA-binding domain"/>
    <property type="match status" value="1"/>
</dbReference>
<feature type="compositionally biased region" description="Low complexity" evidence="3">
    <location>
        <begin position="102"/>
        <end position="128"/>
    </location>
</feature>
<sequence>MFMTLNLDGGSPPPPPPPAENDGIVSSGRVKRNQVRRACDWCKLMRIKCNDDRPCHNCRQAGRECGMSGKNQFPSIAAAVKEIEKLRAQVRALERSPRLPEGSKSSSSATSSAASPSEAQQAERQSASRNGVRVGSMLYGVVSLPFLLARMDHFLDSSQPQLRLNIVSSVGGVGMPAWLPSDTAGVNYLLPHQEVQLLAIFWQTRYFTFPVLNERQFRRDYQVLVAETGPRTPRRASPLIDIILALCIQMGSFRTRQANSQFSGSGDTSMSGCASLAGFQYYRRCQEVIDETMEAPSITTVQCCLFSIVYLYEAGLINSAQITTGKALILATILGLQSEPPPGDSEPEREVSRRTWWGLYALDILLSLEDGRQPMIDPTKVSCQPPSDSAEVAQWLAPNYQHDDACPSWLGFQTHTLSLLQIALSVRSGFCDEYDRVAGKDGYEGFVRNVEARERCASYIAERMKEVDAWARDVPTGYFAPRREGEPFSTEPSTLDLDPNPNILVHFQRQRILLELQYHQLCMTSYQSFICFASPVNVSTPLSDSRAIAALNHAITLTTIVHQVVTTSDVLNGVYYIFRWLKNALFVMIGYAYAFSSSSHKETALKAVETAIVVVNLYIGTLPEARATANIARTLADNLGTMMSDVYTGENWSSWSWLAPSVSTAALPANVAVTPAAASQSIQTSPFSELTHRANSASTVVPTAPAITPDELFDTSALPALDDIVNAWPTMGINWAGFSSAADPVADEWTLMADDVMEGFDGNENRS</sequence>
<dbReference type="PANTHER" id="PTHR46910:SF17">
    <property type="entry name" value="SCFA-RELATED"/>
    <property type="match status" value="1"/>
</dbReference>
<dbReference type="Pfam" id="PF00172">
    <property type="entry name" value="Zn_clus"/>
    <property type="match status" value="1"/>
</dbReference>
<feature type="domain" description="Zn(2)-C6 fungal-type" evidence="4">
    <location>
        <begin position="38"/>
        <end position="65"/>
    </location>
</feature>
<evidence type="ECO:0000313" key="6">
    <source>
        <dbReference type="Proteomes" id="UP001251528"/>
    </source>
</evidence>
<feature type="region of interest" description="Disordered" evidence="3">
    <location>
        <begin position="92"/>
        <end position="128"/>
    </location>
</feature>
<accession>A0AAJ0CEG2</accession>
<dbReference type="Pfam" id="PF04082">
    <property type="entry name" value="Fungal_trans"/>
    <property type="match status" value="1"/>
</dbReference>
<dbReference type="InterPro" id="IPR007219">
    <property type="entry name" value="XnlR_reg_dom"/>
</dbReference>
<protein>
    <recommendedName>
        <fullName evidence="4">Zn(2)-C6 fungal-type domain-containing protein</fullName>
    </recommendedName>
</protein>
<dbReference type="PANTHER" id="PTHR46910">
    <property type="entry name" value="TRANSCRIPTION FACTOR PDR1"/>
    <property type="match status" value="1"/>
</dbReference>